<dbReference type="InterPro" id="IPR026444">
    <property type="entry name" value="Secre_tail"/>
</dbReference>
<dbReference type="Gene3D" id="2.60.40.3080">
    <property type="match status" value="1"/>
</dbReference>
<keyword evidence="1" id="KW-0732">Signal</keyword>
<dbReference type="Proteomes" id="UP001138672">
    <property type="component" value="Unassembled WGS sequence"/>
</dbReference>
<organism evidence="3 5">
    <name type="scientific">Formosa algae</name>
    <dbReference type="NCBI Taxonomy" id="225843"/>
    <lineage>
        <taxon>Bacteria</taxon>
        <taxon>Pseudomonadati</taxon>
        <taxon>Bacteroidota</taxon>
        <taxon>Flavobacteriia</taxon>
        <taxon>Flavobacteriales</taxon>
        <taxon>Flavobacteriaceae</taxon>
        <taxon>Formosa</taxon>
    </lineage>
</organism>
<evidence type="ECO:0000313" key="6">
    <source>
        <dbReference type="Proteomes" id="UP001231587"/>
    </source>
</evidence>
<dbReference type="EMBL" id="JAGGJQ010000012">
    <property type="protein sequence ID" value="MBP1841622.1"/>
    <property type="molecule type" value="Genomic_DNA"/>
</dbReference>
<evidence type="ECO:0000313" key="4">
    <source>
        <dbReference type="EMBL" id="MDQ0336985.1"/>
    </source>
</evidence>
<dbReference type="EMBL" id="JAUSUU010000013">
    <property type="protein sequence ID" value="MDQ0336985.1"/>
    <property type="molecule type" value="Genomic_DNA"/>
</dbReference>
<proteinExistence type="predicted"/>
<feature type="non-terminal residue" evidence="3">
    <location>
        <position position="1"/>
    </location>
</feature>
<sequence length="272" mass="28839">QSITVSPSQTTTYSVEVSNAGGCSDSDAVQVTVNATKVEVTADAGDDETICAGETVTLTATGGSSYVWSTGATTQSISVSPTQTTTYSVEVFEGDVSATAKVTVNIIALSIANAGSDQTIEEGESVTLTATGGSEFLWSNGATTQSITVSPVQTETYSVAVFNALGCYTEDDVMVIVEAFKGEDLEEDVLDFEFDIYPNPTSDVLNIKITGLERATPVRIYDMSGKVLYNNMIQSDGSLRHEALDLSSYPKGFYLLSIYKEGKPITKKVVVK</sequence>
<comment type="caution">
    <text evidence="3">The sequence shown here is derived from an EMBL/GenBank/DDBJ whole genome shotgun (WGS) entry which is preliminary data.</text>
</comment>
<gene>
    <name evidence="3" type="ORF">J2Z56_003559</name>
    <name evidence="4" type="ORF">J2Z57_003446</name>
</gene>
<feature type="domain" description="Secretion system C-terminal sorting" evidence="2">
    <location>
        <begin position="196"/>
        <end position="271"/>
    </location>
</feature>
<dbReference type="AlphaFoldDB" id="A0A9X1CCZ1"/>
<dbReference type="NCBIfam" id="TIGR04183">
    <property type="entry name" value="Por_Secre_tail"/>
    <property type="match status" value="1"/>
</dbReference>
<reference evidence="3" key="1">
    <citation type="submission" date="2021-03" db="EMBL/GenBank/DDBJ databases">
        <title>Genomic Encyclopedia of Type Strains, Phase IV (KMG-IV): sequencing the most valuable type-strain genomes for metagenomic binning, comparative biology and taxonomic classification.</title>
        <authorList>
            <person name="Goeker M."/>
        </authorList>
    </citation>
    <scope>NUCLEOTIDE SEQUENCE</scope>
    <source>
        <strain evidence="3">DSM 15523</strain>
        <strain evidence="4 6">DSM 16476</strain>
    </source>
</reference>
<dbReference type="Pfam" id="PF18962">
    <property type="entry name" value="Por_Secre_tail"/>
    <property type="match status" value="1"/>
</dbReference>
<name>A0A9X1CCZ1_9FLAO</name>
<keyword evidence="6" id="KW-1185">Reference proteome</keyword>
<evidence type="ECO:0000259" key="2">
    <source>
        <dbReference type="Pfam" id="PF18962"/>
    </source>
</evidence>
<protein>
    <recommendedName>
        <fullName evidence="2">Secretion system C-terminal sorting domain-containing protein</fullName>
    </recommendedName>
</protein>
<dbReference type="RefSeq" id="WP_209542147.1">
    <property type="nucleotide sequence ID" value="NZ_JAGGJQ010000012.1"/>
</dbReference>
<evidence type="ECO:0000256" key="1">
    <source>
        <dbReference type="ARBA" id="ARBA00022729"/>
    </source>
</evidence>
<accession>A0A9X1CCZ1</accession>
<evidence type="ECO:0000313" key="5">
    <source>
        <dbReference type="Proteomes" id="UP001138672"/>
    </source>
</evidence>
<evidence type="ECO:0000313" key="3">
    <source>
        <dbReference type="EMBL" id="MBP1841622.1"/>
    </source>
</evidence>
<dbReference type="Proteomes" id="UP001231587">
    <property type="component" value="Unassembled WGS sequence"/>
</dbReference>